<evidence type="ECO:0000313" key="1">
    <source>
        <dbReference type="EMBL" id="QHT96935.1"/>
    </source>
</evidence>
<organism evidence="1">
    <name type="scientific">viral metagenome</name>
    <dbReference type="NCBI Taxonomy" id="1070528"/>
    <lineage>
        <taxon>unclassified sequences</taxon>
        <taxon>metagenomes</taxon>
        <taxon>organismal metagenomes</taxon>
    </lineage>
</organism>
<reference evidence="1" key="1">
    <citation type="journal article" date="2020" name="Nature">
        <title>Giant virus diversity and host interactions through global metagenomics.</title>
        <authorList>
            <person name="Schulz F."/>
            <person name="Roux S."/>
            <person name="Paez-Espino D."/>
            <person name="Jungbluth S."/>
            <person name="Walsh D.A."/>
            <person name="Denef V.J."/>
            <person name="McMahon K.D."/>
            <person name="Konstantinidis K.T."/>
            <person name="Eloe-Fadrosh E.A."/>
            <person name="Kyrpides N.C."/>
            <person name="Woyke T."/>
        </authorList>
    </citation>
    <scope>NUCLEOTIDE SEQUENCE</scope>
    <source>
        <strain evidence="1">GVMAG-M-3300024510-1</strain>
    </source>
</reference>
<sequence>MWTRTAPLSGSELPYDGESWNKMGNVQKLNCYDYAWGNANPHQLEFSQPIPRPPNELYTCNNVEKGMMKQHPDAEIIEFEQSCPSGKRKVALVVDDVAPSDYHWYRQDNDGFWSHKQGYMNPTNLDASGDVIKDPRKSDRKFEHFNYTKMCNFYCIPGATPQNS</sequence>
<accession>A0A6C0IWX3</accession>
<protein>
    <submittedName>
        <fullName evidence="1">Uncharacterized protein</fullName>
    </submittedName>
</protein>
<dbReference type="EMBL" id="MN740271">
    <property type="protein sequence ID" value="QHT96935.1"/>
    <property type="molecule type" value="Genomic_DNA"/>
</dbReference>
<name>A0A6C0IWX3_9ZZZZ</name>
<dbReference type="AlphaFoldDB" id="A0A6C0IWX3"/>
<proteinExistence type="predicted"/>